<organism evidence="1 2">
    <name type="scientific">Stigmatella aurantiaca</name>
    <dbReference type="NCBI Taxonomy" id="41"/>
    <lineage>
        <taxon>Bacteria</taxon>
        <taxon>Pseudomonadati</taxon>
        <taxon>Myxococcota</taxon>
        <taxon>Myxococcia</taxon>
        <taxon>Myxococcales</taxon>
        <taxon>Cystobacterineae</taxon>
        <taxon>Archangiaceae</taxon>
        <taxon>Stigmatella</taxon>
    </lineage>
</organism>
<keyword evidence="2" id="KW-1185">Reference proteome</keyword>
<reference evidence="2" key="1">
    <citation type="submission" date="2016-10" db="EMBL/GenBank/DDBJ databases">
        <authorList>
            <person name="Varghese N."/>
            <person name="Submissions S."/>
        </authorList>
    </citation>
    <scope>NUCLEOTIDE SEQUENCE [LARGE SCALE GENOMIC DNA]</scope>
    <source>
        <strain evidence="2">DSM 17044</strain>
    </source>
</reference>
<name>A0A1H7ZQ20_STIAU</name>
<evidence type="ECO:0000313" key="2">
    <source>
        <dbReference type="Proteomes" id="UP000182719"/>
    </source>
</evidence>
<gene>
    <name evidence="1" type="ORF">SAMN05444354_11991</name>
</gene>
<sequence length="138" mass="15506">MSAPEAFAEAKWVMTHLRPEPEALAQRREELLQELDARIAATKGSLQTLLTRLRAVLLSRRPGAAFQPRFAAEFAQALTHYKQCAEAGEPPAIIGQCFLYLREHVAGTGLSPLLAVVDTTHSLRKVSDTWRPWQQQRF</sequence>
<evidence type="ECO:0000313" key="1">
    <source>
        <dbReference type="EMBL" id="SEM60485.1"/>
    </source>
</evidence>
<dbReference type="EMBL" id="FOAP01000019">
    <property type="protein sequence ID" value="SEM60485.1"/>
    <property type="molecule type" value="Genomic_DNA"/>
</dbReference>
<dbReference type="AlphaFoldDB" id="A0A1H7ZQ20"/>
<protein>
    <submittedName>
        <fullName evidence="1">Uncharacterized protein</fullName>
    </submittedName>
</protein>
<accession>A0A1H7ZQ20</accession>
<proteinExistence type="predicted"/>
<dbReference type="Proteomes" id="UP000182719">
    <property type="component" value="Unassembled WGS sequence"/>
</dbReference>